<dbReference type="AlphaFoldDB" id="A0A399RJ31"/>
<keyword evidence="3" id="KW-1185">Reference proteome</keyword>
<keyword evidence="1" id="KW-1133">Transmembrane helix</keyword>
<protein>
    <recommendedName>
        <fullName evidence="4">DUF1475 domain-containing protein</fullName>
    </recommendedName>
</protein>
<evidence type="ECO:0008006" key="4">
    <source>
        <dbReference type="Google" id="ProtNLM"/>
    </source>
</evidence>
<dbReference type="EMBL" id="QWFX01000007">
    <property type="protein sequence ID" value="RIJ29842.1"/>
    <property type="molecule type" value="Genomic_DNA"/>
</dbReference>
<evidence type="ECO:0000313" key="2">
    <source>
        <dbReference type="EMBL" id="RIJ29842.1"/>
    </source>
</evidence>
<name>A0A399RJ31_9PROT</name>
<evidence type="ECO:0000313" key="3">
    <source>
        <dbReference type="Proteomes" id="UP000266385"/>
    </source>
</evidence>
<proteinExistence type="predicted"/>
<dbReference type="Proteomes" id="UP000266385">
    <property type="component" value="Unassembled WGS sequence"/>
</dbReference>
<dbReference type="OrthoDB" id="279522at2"/>
<sequence>MIKPTAVHAVRFLSAIAWLLTAFMTVRAISQAGLSGAGALFFGDFVHPWRGQFNLDFAWHLVFMAAWVAWRETASVKRIVFGLASIFLGGLFSFAYIFAASFAPNASIRRLLVGPPLTTNKG</sequence>
<accession>A0A399RJ31</accession>
<comment type="caution">
    <text evidence="2">The sequence shown here is derived from an EMBL/GenBank/DDBJ whole genome shotgun (WGS) entry which is preliminary data.</text>
</comment>
<keyword evidence="1" id="KW-0812">Transmembrane</keyword>
<feature type="transmembrane region" description="Helical" evidence="1">
    <location>
        <begin position="52"/>
        <end position="70"/>
    </location>
</feature>
<reference evidence="2 3" key="1">
    <citation type="submission" date="2018-08" db="EMBL/GenBank/DDBJ databases">
        <title>Henriciella mobilis sp. nov., isolated from seawater.</title>
        <authorList>
            <person name="Cheng H."/>
            <person name="Wu Y.-H."/>
            <person name="Xu X.-W."/>
            <person name="Guo L.-L."/>
        </authorList>
    </citation>
    <scope>NUCLEOTIDE SEQUENCE [LARGE SCALE GENOMIC DNA]</scope>
    <source>
        <strain evidence="2 3">JN25</strain>
    </source>
</reference>
<feature type="transmembrane region" description="Helical" evidence="1">
    <location>
        <begin position="79"/>
        <end position="103"/>
    </location>
</feature>
<gene>
    <name evidence="2" type="ORF">D1223_09065</name>
</gene>
<evidence type="ECO:0000256" key="1">
    <source>
        <dbReference type="SAM" id="Phobius"/>
    </source>
</evidence>
<keyword evidence="1" id="KW-0472">Membrane</keyword>
<organism evidence="2 3">
    <name type="scientific">Henriciella mobilis</name>
    <dbReference type="NCBI Taxonomy" id="2305467"/>
    <lineage>
        <taxon>Bacteria</taxon>
        <taxon>Pseudomonadati</taxon>
        <taxon>Pseudomonadota</taxon>
        <taxon>Alphaproteobacteria</taxon>
        <taxon>Hyphomonadales</taxon>
        <taxon>Hyphomonadaceae</taxon>
        <taxon>Henriciella</taxon>
    </lineage>
</organism>
<dbReference type="RefSeq" id="WP_119376128.1">
    <property type="nucleotide sequence ID" value="NZ_QWFX01000007.1"/>
</dbReference>